<dbReference type="STRING" id="1169540.A0A0G4FMX9"/>
<feature type="region of interest" description="Disordered" evidence="5">
    <location>
        <begin position="1231"/>
        <end position="1443"/>
    </location>
</feature>
<evidence type="ECO:0000259" key="7">
    <source>
        <dbReference type="Pfam" id="PF17846"/>
    </source>
</evidence>
<dbReference type="EMBL" id="CDMY01000466">
    <property type="protein sequence ID" value="CEM15604.1"/>
    <property type="molecule type" value="Genomic_DNA"/>
</dbReference>
<evidence type="ECO:0000313" key="11">
    <source>
        <dbReference type="Proteomes" id="UP000041254"/>
    </source>
</evidence>
<evidence type="ECO:0000256" key="5">
    <source>
        <dbReference type="SAM" id="MobiDB-lite"/>
    </source>
</evidence>
<evidence type="ECO:0000259" key="9">
    <source>
        <dbReference type="Pfam" id="PF18334"/>
    </source>
</evidence>
<feature type="domain" description="Xrn1 helical" evidence="7">
    <location>
        <begin position="273"/>
        <end position="363"/>
    </location>
</feature>
<reference evidence="10 11" key="1">
    <citation type="submission" date="2014-11" db="EMBL/GenBank/DDBJ databases">
        <authorList>
            <person name="Zhu J."/>
            <person name="Qi W."/>
            <person name="Song R."/>
        </authorList>
    </citation>
    <scope>NUCLEOTIDE SEQUENCE [LARGE SCALE GENOMIC DNA]</scope>
</reference>
<evidence type="ECO:0000313" key="10">
    <source>
        <dbReference type="EMBL" id="CEM15604.1"/>
    </source>
</evidence>
<dbReference type="InterPro" id="IPR041412">
    <property type="entry name" value="Xrn1_helical"/>
</dbReference>
<feature type="compositionally biased region" description="Basic and acidic residues" evidence="5">
    <location>
        <begin position="102"/>
        <end position="115"/>
    </location>
</feature>
<feature type="domain" description="Exoribonuclease Xrn1 D2/D3" evidence="9">
    <location>
        <begin position="1019"/>
        <end position="1119"/>
    </location>
</feature>
<feature type="region of interest" description="Disordered" evidence="5">
    <location>
        <begin position="1464"/>
        <end position="1555"/>
    </location>
</feature>
<evidence type="ECO:0000259" key="6">
    <source>
        <dbReference type="Pfam" id="PF03159"/>
    </source>
</evidence>
<feature type="domain" description="Xrn1 helical" evidence="7">
    <location>
        <begin position="402"/>
        <end position="597"/>
    </location>
</feature>
<dbReference type="CDD" id="cd18673">
    <property type="entry name" value="PIN_XRN1-2-like"/>
    <property type="match status" value="1"/>
</dbReference>
<dbReference type="Pfam" id="PF18129">
    <property type="entry name" value="SH3_12"/>
    <property type="match status" value="1"/>
</dbReference>
<keyword evidence="3" id="KW-0269">Exonuclease</keyword>
<dbReference type="Gene3D" id="2.30.30.750">
    <property type="match status" value="1"/>
</dbReference>
<evidence type="ECO:0000256" key="1">
    <source>
        <dbReference type="ARBA" id="ARBA00022722"/>
    </source>
</evidence>
<dbReference type="VEuPathDB" id="CryptoDB:Vbra_15827"/>
<keyword evidence="11" id="KW-1185">Reference proteome</keyword>
<feature type="compositionally biased region" description="Pro residues" evidence="5">
    <location>
        <begin position="1399"/>
        <end position="1424"/>
    </location>
</feature>
<proteinExistence type="inferred from homology"/>
<feature type="compositionally biased region" description="Pro residues" evidence="5">
    <location>
        <begin position="1496"/>
        <end position="1507"/>
    </location>
</feature>
<dbReference type="GO" id="GO:0004534">
    <property type="term" value="F:5'-3' RNA exonuclease activity"/>
    <property type="evidence" value="ECO:0007669"/>
    <property type="project" value="TreeGrafter"/>
</dbReference>
<gene>
    <name evidence="10" type="ORF">Vbra_15827</name>
</gene>
<feature type="domain" description="5'-3' exoribonuclease 1 SH3-like" evidence="8">
    <location>
        <begin position="1153"/>
        <end position="1221"/>
    </location>
</feature>
<dbReference type="PhylomeDB" id="A0A0G4FMX9"/>
<dbReference type="Proteomes" id="UP000041254">
    <property type="component" value="Unassembled WGS sequence"/>
</dbReference>
<dbReference type="InterPro" id="IPR047008">
    <property type="entry name" value="XRN1_SH3_sf"/>
</dbReference>
<dbReference type="InterPro" id="IPR041106">
    <property type="entry name" value="XRN1_D2_D3"/>
</dbReference>
<keyword evidence="2" id="KW-0378">Hydrolase</keyword>
<comment type="similarity">
    <text evidence="4">Belongs to the 5'-3' exonuclease family.</text>
</comment>
<accession>A0A0G4FMX9</accession>
<dbReference type="InterPro" id="IPR027073">
    <property type="entry name" value="5_3_exoribonuclease"/>
</dbReference>
<name>A0A0G4FMX9_VITBC</name>
<evidence type="ECO:0000256" key="2">
    <source>
        <dbReference type="ARBA" id="ARBA00022801"/>
    </source>
</evidence>
<dbReference type="Gene3D" id="3.40.50.12390">
    <property type="match status" value="2"/>
</dbReference>
<evidence type="ECO:0000256" key="3">
    <source>
        <dbReference type="ARBA" id="ARBA00022839"/>
    </source>
</evidence>
<feature type="domain" description="Xrn1 N-terminal" evidence="6">
    <location>
        <begin position="1"/>
        <end position="222"/>
    </location>
</feature>
<dbReference type="InParanoid" id="A0A0G4FMX9"/>
<dbReference type="InterPro" id="IPR041385">
    <property type="entry name" value="SH3_12"/>
</dbReference>
<dbReference type="OMA" id="VYINHNE"/>
<dbReference type="Gene3D" id="1.25.40.1050">
    <property type="match status" value="1"/>
</dbReference>
<evidence type="ECO:0000259" key="8">
    <source>
        <dbReference type="Pfam" id="PF18129"/>
    </source>
</evidence>
<dbReference type="Pfam" id="PF17846">
    <property type="entry name" value="XRN_M"/>
    <property type="match status" value="2"/>
</dbReference>
<feature type="compositionally biased region" description="Low complexity" evidence="5">
    <location>
        <begin position="1508"/>
        <end position="1525"/>
    </location>
</feature>
<sequence length="1570" mass="176425">MGISRFYRWLSERYPLINEQIEFDQIPEFDNFYLDMNGIIHGCTHGNTGKSFVKEEDVWTSVFQYINHLFYIVKPKRLIYMAVDGVAPRAKMNQQRSRRFRAAQDNKESKEKAEAMGDTSNRFDSNCITPGTEFMDRLTKHLQYFVFKKIQQDPLWQGIDVILSGPDVPGEGEHKIMDFIRRSKAQPGYDPNTRHCLYGLDADLIMLSLASHEPHFALLREEIIFGKQKTQGIEHRVLTKKEKLQLLHISLVREYLDLEMRPGPKYLSKLKYKYDPERVIDDFILFCFLAGNDFLPHLEFADIGEGGLGMIMQKYKTYLETWNEDGGDPWLTRNCGEVCWYQLVVFLEHFRDHEDDALETKLEDNAWFIGKRKTVGAVEDGDESEDRSGDFTGPPTSTEDVRARYYWIKMKMNLNQHEGREMRNNLLQSYIEGLQWVLFYYYRGAPSWIWFYPFHYPPYVIDLLNYGPLRMKSIHDPPPKIEFELGHPFKPFQQLMAVLPSACAYLLPEMYRDLMMNPRSPICDFYPQTFDIDMDGVKVPWGGVTLIPFIEETRLLEAMDYVQLRSEQPPHTHRLTEAERARNTQRKAFIFRYDKTACVFFQSTLKERFPDLYHAPVNRREYEHDPLPHGAETFPNRVPKGCQLPYQGFPSLHTKSVTAEFGSGIHVFQSESRQKGIILTVEQDKTPDDEYSYQRLMGLLKAYTLQIDYPCVHVAQLQGIWSPLGFLSKDGEFRHSDPRDFTMELQKHTTDLKRKGLVVRPTPQPKHQTRDLMDLLVKGATDECRTGKVKGGDLPRMLVDGLGQAQMANGGGKPALPENVLLEVKQAEETIEGDNGRTYRFRRETVYRLAPFVSVFQSKAPPELTKKARSARLRDNLEVGDQVLCTQAGPMLGAIGSVVDLGKSEDGSDVLVEYVMKGTDGERHEMQSKVLDIIRKHVNDMKWYTMDEMARAVGISVGVCAWLCRSVNVRGEEGREDVGMNLMADDKDGNPLCLPCYSAMHRDQNDNMIIWNDRGGPSRYLFSHLTVEEMQLYRQTFPGLFRALQDALTNRSGGKSSAVKYSDVFRDKPDPAYAFDKMVSWCLSRPFKTLKVVPGQYQSVPKDGVMAVEAYLTFLEAERGNEEPQRPRMTGISHIFKMETNARPPAALFDSKLMLGQRVVYVKERGVAPIGSQGTVVGHYTDAGNNTMVEVLLDEASLGASDLNDRCSPLRGILVSYNHIVALYPKLTAPQQSRNQLRGGQPHGHRQSHRPSQSPPPDHYLHFPQAQGHGGPQRSYSNPPPPFGHPHNDNHMLHHGGVGHHPNGFYHHPHQQQFPPQPSPDPGKDLLSLLGGGGAVGMSKGAAPQQHPPARGGFHGPPQLQMLFAAANQAQGGRQAAPQEPPRILTHGRPAGGGSPTTAPQPFPPHPAAPVAPAPPPSSRPPAGSPGLNPHAPTFVPRGNHLPPHFAAGVGAVAGKSDAVFVNKSQQEDPRSNAGLASRQLFDLLGGGGGGGASKPTPPPPPQPAPPAVAVAAASSSQHQQQQQPRAPPPPAAPPLGAQRTPEEMEEEELGKEWDKALEQLLANFKRREG</sequence>
<dbReference type="GO" id="GO:0000956">
    <property type="term" value="P:nuclear-transcribed mRNA catabolic process"/>
    <property type="evidence" value="ECO:0007669"/>
    <property type="project" value="TreeGrafter"/>
</dbReference>
<dbReference type="GO" id="GO:0003723">
    <property type="term" value="F:RNA binding"/>
    <property type="evidence" value="ECO:0007669"/>
    <property type="project" value="TreeGrafter"/>
</dbReference>
<dbReference type="InterPro" id="IPR004859">
    <property type="entry name" value="Xrn1_N"/>
</dbReference>
<evidence type="ECO:0000256" key="4">
    <source>
        <dbReference type="ARBA" id="ARBA00038299"/>
    </source>
</evidence>
<keyword evidence="1" id="KW-0540">Nuclease</keyword>
<organism evidence="10 11">
    <name type="scientific">Vitrella brassicaformis (strain CCMP3155)</name>
    <dbReference type="NCBI Taxonomy" id="1169540"/>
    <lineage>
        <taxon>Eukaryota</taxon>
        <taxon>Sar</taxon>
        <taxon>Alveolata</taxon>
        <taxon>Colpodellida</taxon>
        <taxon>Vitrellaceae</taxon>
        <taxon>Vitrella</taxon>
    </lineage>
</organism>
<feature type="compositionally biased region" description="Low complexity" evidence="5">
    <location>
        <begin position="1365"/>
        <end position="1378"/>
    </location>
</feature>
<dbReference type="Pfam" id="PF18334">
    <property type="entry name" value="XRN1_D2_D3"/>
    <property type="match status" value="1"/>
</dbReference>
<dbReference type="OrthoDB" id="446532at2759"/>
<feature type="region of interest" description="Disordered" evidence="5">
    <location>
        <begin position="94"/>
        <end position="117"/>
    </location>
</feature>
<dbReference type="Pfam" id="PF03159">
    <property type="entry name" value="XRN_N"/>
    <property type="match status" value="1"/>
</dbReference>
<dbReference type="GO" id="GO:0005634">
    <property type="term" value="C:nucleus"/>
    <property type="evidence" value="ECO:0007669"/>
    <property type="project" value="TreeGrafter"/>
</dbReference>
<dbReference type="PANTHER" id="PTHR12341">
    <property type="entry name" value="5'-&gt;3' EXORIBONUCLEASE"/>
    <property type="match status" value="1"/>
</dbReference>
<dbReference type="PANTHER" id="PTHR12341:SF7">
    <property type="entry name" value="5'-3' EXORIBONUCLEASE 1"/>
    <property type="match status" value="1"/>
</dbReference>
<protein>
    <submittedName>
        <fullName evidence="10">Uncharacterized protein</fullName>
    </submittedName>
</protein>